<keyword evidence="10" id="KW-1185">Reference proteome</keyword>
<dbReference type="InterPro" id="IPR007865">
    <property type="entry name" value="Aminopep_P_N"/>
</dbReference>
<accession>A0A6N8CQT9</accession>
<dbReference type="RefSeq" id="WP_155217725.1">
    <property type="nucleotide sequence ID" value="NZ_WNHB01000007.1"/>
</dbReference>
<dbReference type="InterPro" id="IPR000994">
    <property type="entry name" value="Pept_M24"/>
</dbReference>
<evidence type="ECO:0000256" key="1">
    <source>
        <dbReference type="ARBA" id="ARBA00001424"/>
    </source>
</evidence>
<dbReference type="SUPFAM" id="SSF55920">
    <property type="entry name" value="Creatinase/aminopeptidase"/>
    <property type="match status" value="1"/>
</dbReference>
<keyword evidence="7" id="KW-0464">Manganese</keyword>
<dbReference type="Pfam" id="PF00557">
    <property type="entry name" value="Peptidase_M24"/>
    <property type="match status" value="1"/>
</dbReference>
<dbReference type="Proteomes" id="UP000440978">
    <property type="component" value="Unassembled WGS sequence"/>
</dbReference>
<comment type="similarity">
    <text evidence="3">Belongs to the peptidase M24B family.</text>
</comment>
<dbReference type="InterPro" id="IPR052433">
    <property type="entry name" value="X-Pro_dipept-like"/>
</dbReference>
<dbReference type="PANTHER" id="PTHR43226:SF4">
    <property type="entry name" value="XAA-PRO AMINOPEPTIDASE 3"/>
    <property type="match status" value="1"/>
</dbReference>
<keyword evidence="5" id="KW-0479">Metal-binding</keyword>
<organism evidence="9 10">
    <name type="scientific">Terrilactibacillus tamarindi</name>
    <dbReference type="NCBI Taxonomy" id="2599694"/>
    <lineage>
        <taxon>Bacteria</taxon>
        <taxon>Bacillati</taxon>
        <taxon>Bacillota</taxon>
        <taxon>Bacilli</taxon>
        <taxon>Bacillales</taxon>
        <taxon>Bacillaceae</taxon>
        <taxon>Terrilactibacillus</taxon>
    </lineage>
</organism>
<evidence type="ECO:0000256" key="7">
    <source>
        <dbReference type="ARBA" id="ARBA00023211"/>
    </source>
</evidence>
<dbReference type="GO" id="GO:0006508">
    <property type="term" value="P:proteolysis"/>
    <property type="evidence" value="ECO:0007669"/>
    <property type="project" value="TreeGrafter"/>
</dbReference>
<dbReference type="EC" id="3.4.11.9" evidence="4"/>
<gene>
    <name evidence="9" type="ORF">GMB86_05900</name>
</gene>
<dbReference type="Gene3D" id="3.90.230.10">
    <property type="entry name" value="Creatinase/methionine aminopeptidase superfamily"/>
    <property type="match status" value="1"/>
</dbReference>
<evidence type="ECO:0000313" key="9">
    <source>
        <dbReference type="EMBL" id="MTT31547.1"/>
    </source>
</evidence>
<evidence type="ECO:0000256" key="5">
    <source>
        <dbReference type="ARBA" id="ARBA00022723"/>
    </source>
</evidence>
<dbReference type="EMBL" id="WNHB01000007">
    <property type="protein sequence ID" value="MTT31547.1"/>
    <property type="molecule type" value="Genomic_DNA"/>
</dbReference>
<protein>
    <recommendedName>
        <fullName evidence="4">Xaa-Pro aminopeptidase</fullName>
        <ecNumber evidence="4">3.4.11.9</ecNumber>
    </recommendedName>
</protein>
<evidence type="ECO:0000256" key="4">
    <source>
        <dbReference type="ARBA" id="ARBA00012574"/>
    </source>
</evidence>
<dbReference type="SUPFAM" id="SSF53092">
    <property type="entry name" value="Creatinase/prolidase N-terminal domain"/>
    <property type="match status" value="1"/>
</dbReference>
<keyword evidence="6" id="KW-0378">Hydrolase</keyword>
<evidence type="ECO:0000256" key="3">
    <source>
        <dbReference type="ARBA" id="ARBA00008766"/>
    </source>
</evidence>
<evidence type="ECO:0000259" key="8">
    <source>
        <dbReference type="SMART" id="SM01011"/>
    </source>
</evidence>
<name>A0A6N8CQT9_9BACI</name>
<proteinExistence type="inferred from homology"/>
<comment type="caution">
    <text evidence="9">The sequence shown here is derived from an EMBL/GenBank/DDBJ whole genome shotgun (WGS) entry which is preliminary data.</text>
</comment>
<evidence type="ECO:0000313" key="10">
    <source>
        <dbReference type="Proteomes" id="UP000440978"/>
    </source>
</evidence>
<dbReference type="Gene3D" id="3.40.350.10">
    <property type="entry name" value="Creatinase/prolidase N-terminal domain"/>
    <property type="match status" value="1"/>
</dbReference>
<dbReference type="AlphaFoldDB" id="A0A6N8CQT9"/>
<dbReference type="PANTHER" id="PTHR43226">
    <property type="entry name" value="XAA-PRO AMINOPEPTIDASE 3"/>
    <property type="match status" value="1"/>
</dbReference>
<dbReference type="InterPro" id="IPR029149">
    <property type="entry name" value="Creatin/AminoP/Spt16_N"/>
</dbReference>
<comment type="catalytic activity">
    <reaction evidence="1">
        <text>Release of any N-terminal amino acid, including proline, that is linked to proline, even from a dipeptide or tripeptide.</text>
        <dbReference type="EC" id="3.4.11.9"/>
    </reaction>
</comment>
<evidence type="ECO:0000256" key="2">
    <source>
        <dbReference type="ARBA" id="ARBA00001936"/>
    </source>
</evidence>
<dbReference type="InterPro" id="IPR036005">
    <property type="entry name" value="Creatinase/aminopeptidase-like"/>
</dbReference>
<reference evidence="9 10" key="1">
    <citation type="submission" date="2019-11" db="EMBL/GenBank/DDBJ databases">
        <title>Terrilactibacillus tamarindus sp. nov. BCM23-1 isolated from bark of Tamarindus indica.</title>
        <authorList>
            <person name="Kingkaew E."/>
            <person name="Tanasupawat S."/>
        </authorList>
    </citation>
    <scope>NUCLEOTIDE SEQUENCE [LARGE SCALE GENOMIC DNA]</scope>
    <source>
        <strain evidence="9 10">BCM23-1</strain>
    </source>
</reference>
<comment type="cofactor">
    <cofactor evidence="2">
        <name>Mn(2+)</name>
        <dbReference type="ChEBI" id="CHEBI:29035"/>
    </cofactor>
</comment>
<feature type="domain" description="Aminopeptidase P N-terminal" evidence="8">
    <location>
        <begin position="1"/>
        <end position="135"/>
    </location>
</feature>
<dbReference type="GO" id="GO:0005829">
    <property type="term" value="C:cytosol"/>
    <property type="evidence" value="ECO:0007669"/>
    <property type="project" value="TreeGrafter"/>
</dbReference>
<dbReference type="OrthoDB" id="9806388at2"/>
<evidence type="ECO:0000256" key="6">
    <source>
        <dbReference type="ARBA" id="ARBA00022801"/>
    </source>
</evidence>
<dbReference type="Pfam" id="PF05195">
    <property type="entry name" value="AMP_N"/>
    <property type="match status" value="1"/>
</dbReference>
<dbReference type="CDD" id="cd01087">
    <property type="entry name" value="Prolidase"/>
    <property type="match status" value="1"/>
</dbReference>
<dbReference type="GO" id="GO:0070006">
    <property type="term" value="F:metalloaminopeptidase activity"/>
    <property type="evidence" value="ECO:0007669"/>
    <property type="project" value="InterPro"/>
</dbReference>
<dbReference type="GO" id="GO:0030145">
    <property type="term" value="F:manganese ion binding"/>
    <property type="evidence" value="ECO:0007669"/>
    <property type="project" value="InterPro"/>
</dbReference>
<dbReference type="SMART" id="SM01011">
    <property type="entry name" value="AMP_N"/>
    <property type="match status" value="1"/>
</dbReference>
<sequence>MNSVFFKNNREKLYQGLADPSLTVLFAGEAPQKSADETYPFVPNRHFYYLTGLSEPKVIVVATKVNGVVTETLFIEKADPFMAKWVGETIKPEEAKRVSGISTIRTLDTFDNFLKRELSSKPYTELYLDLENASWESLARPSHQFAQKILKQFPYITIHDIYHTVSQMRLIKSPEEIENIRQAGKITVDGIKHLMSHAKPGMKEYELEAYFNFVLKSHGVTDFAFPTICASGQNGTVLHYADNHSTVEDGSLVLLDLGAQYHYYSSDISFTFPVNGKFSERQKVIYNIVLKALNESTKIIKPGLSFTEFNNFGRDLLAKECQKIGLIDDLEDITKYYFHSLGHSLGLDTHDVGDYRRSDYQFEPGFVVTVEPGLYIEEEGIGIRLEDDVLVTEDGYEILTPGLPRTVEEIETFMAKSSSQVH</sequence>